<keyword evidence="3 7" id="KW-1134">Transmembrane beta strand</keyword>
<dbReference type="EMBL" id="JAABOQ010000004">
    <property type="protein sequence ID" value="NER17831.1"/>
    <property type="molecule type" value="Genomic_DNA"/>
</dbReference>
<name>A0A6M0CJ20_9FLAO</name>
<keyword evidence="5 7" id="KW-0472">Membrane</keyword>
<organism evidence="10 11">
    <name type="scientific">Spongiivirga citrea</name>
    <dbReference type="NCBI Taxonomy" id="1481457"/>
    <lineage>
        <taxon>Bacteria</taxon>
        <taxon>Pseudomonadati</taxon>
        <taxon>Bacteroidota</taxon>
        <taxon>Flavobacteriia</taxon>
        <taxon>Flavobacteriales</taxon>
        <taxon>Flavobacteriaceae</taxon>
        <taxon>Spongiivirga</taxon>
    </lineage>
</organism>
<dbReference type="InterPro" id="IPR039426">
    <property type="entry name" value="TonB-dep_rcpt-like"/>
</dbReference>
<reference evidence="10 11" key="1">
    <citation type="submission" date="2020-01" db="EMBL/GenBank/DDBJ databases">
        <title>Spongiivirga citrea KCTC 32990T.</title>
        <authorList>
            <person name="Wang G."/>
        </authorList>
    </citation>
    <scope>NUCLEOTIDE SEQUENCE [LARGE SCALE GENOMIC DNA]</scope>
    <source>
        <strain evidence="10 11">KCTC 32990</strain>
    </source>
</reference>
<dbReference type="AlphaFoldDB" id="A0A6M0CJ20"/>
<accession>A0A6M0CJ20</accession>
<evidence type="ECO:0000259" key="9">
    <source>
        <dbReference type="Pfam" id="PF07715"/>
    </source>
</evidence>
<dbReference type="Gene3D" id="2.170.130.10">
    <property type="entry name" value="TonB-dependent receptor, plug domain"/>
    <property type="match status" value="1"/>
</dbReference>
<dbReference type="SUPFAM" id="SSF49464">
    <property type="entry name" value="Carboxypeptidase regulatory domain-like"/>
    <property type="match status" value="1"/>
</dbReference>
<feature type="domain" description="TonB-dependent receptor plug" evidence="9">
    <location>
        <begin position="125"/>
        <end position="230"/>
    </location>
</feature>
<dbReference type="InterPro" id="IPR037066">
    <property type="entry name" value="Plug_dom_sf"/>
</dbReference>
<evidence type="ECO:0000256" key="4">
    <source>
        <dbReference type="ARBA" id="ARBA00022692"/>
    </source>
</evidence>
<dbReference type="Proteomes" id="UP000474296">
    <property type="component" value="Unassembled WGS sequence"/>
</dbReference>
<evidence type="ECO:0000256" key="2">
    <source>
        <dbReference type="ARBA" id="ARBA00022448"/>
    </source>
</evidence>
<dbReference type="Gene3D" id="2.60.40.1120">
    <property type="entry name" value="Carboxypeptidase-like, regulatory domain"/>
    <property type="match status" value="1"/>
</dbReference>
<feature type="chain" id="PRO_5026836389" evidence="8">
    <location>
        <begin position="32"/>
        <end position="1032"/>
    </location>
</feature>
<comment type="similarity">
    <text evidence="7">Belongs to the TonB-dependent receptor family.</text>
</comment>
<dbReference type="Pfam" id="PF13715">
    <property type="entry name" value="CarbopepD_reg_2"/>
    <property type="match status" value="1"/>
</dbReference>
<dbReference type="GO" id="GO:0009279">
    <property type="term" value="C:cell outer membrane"/>
    <property type="evidence" value="ECO:0007669"/>
    <property type="project" value="UniProtKB-SubCell"/>
</dbReference>
<gene>
    <name evidence="10" type="ORF">GWK10_11455</name>
</gene>
<keyword evidence="8" id="KW-0732">Signal</keyword>
<evidence type="ECO:0000256" key="8">
    <source>
        <dbReference type="SAM" id="SignalP"/>
    </source>
</evidence>
<keyword evidence="6 7" id="KW-0998">Cell outer membrane</keyword>
<dbReference type="Gene3D" id="2.40.170.20">
    <property type="entry name" value="TonB-dependent receptor, beta-barrel domain"/>
    <property type="match status" value="1"/>
</dbReference>
<evidence type="ECO:0000256" key="3">
    <source>
        <dbReference type="ARBA" id="ARBA00022452"/>
    </source>
</evidence>
<dbReference type="RefSeq" id="WP_164032501.1">
    <property type="nucleotide sequence ID" value="NZ_JAABOQ010000004.1"/>
</dbReference>
<dbReference type="Pfam" id="PF07715">
    <property type="entry name" value="Plug"/>
    <property type="match status" value="1"/>
</dbReference>
<dbReference type="NCBIfam" id="TIGR04057">
    <property type="entry name" value="SusC_RagA_signa"/>
    <property type="match status" value="1"/>
</dbReference>
<keyword evidence="11" id="KW-1185">Reference proteome</keyword>
<dbReference type="InterPro" id="IPR008969">
    <property type="entry name" value="CarboxyPept-like_regulatory"/>
</dbReference>
<comment type="subcellular location">
    <subcellularLocation>
        <location evidence="1 7">Cell outer membrane</location>
        <topology evidence="1 7">Multi-pass membrane protein</topology>
    </subcellularLocation>
</comment>
<keyword evidence="2 7" id="KW-0813">Transport</keyword>
<evidence type="ECO:0000256" key="6">
    <source>
        <dbReference type="ARBA" id="ARBA00023237"/>
    </source>
</evidence>
<dbReference type="SUPFAM" id="SSF56935">
    <property type="entry name" value="Porins"/>
    <property type="match status" value="1"/>
</dbReference>
<evidence type="ECO:0000256" key="5">
    <source>
        <dbReference type="ARBA" id="ARBA00023136"/>
    </source>
</evidence>
<evidence type="ECO:0000313" key="11">
    <source>
        <dbReference type="Proteomes" id="UP000474296"/>
    </source>
</evidence>
<dbReference type="InterPro" id="IPR023996">
    <property type="entry name" value="TonB-dep_OMP_SusC/RagA"/>
</dbReference>
<dbReference type="InterPro" id="IPR012910">
    <property type="entry name" value="Plug_dom"/>
</dbReference>
<dbReference type="InterPro" id="IPR036942">
    <property type="entry name" value="Beta-barrel_TonB_sf"/>
</dbReference>
<dbReference type="InterPro" id="IPR023997">
    <property type="entry name" value="TonB-dep_OMP_SusC/RagA_CS"/>
</dbReference>
<keyword evidence="4 7" id="KW-0812">Transmembrane</keyword>
<dbReference type="PROSITE" id="PS52016">
    <property type="entry name" value="TONB_DEPENDENT_REC_3"/>
    <property type="match status" value="1"/>
</dbReference>
<proteinExistence type="inferred from homology"/>
<evidence type="ECO:0000256" key="7">
    <source>
        <dbReference type="PROSITE-ProRule" id="PRU01360"/>
    </source>
</evidence>
<comment type="caution">
    <text evidence="10">The sequence shown here is derived from an EMBL/GenBank/DDBJ whole genome shotgun (WGS) entry which is preliminary data.</text>
</comment>
<sequence length="1032" mass="114946">MKQKFKKRLCFSKFAVFAFILCSFSFSDVLAQRTITGAVTDANGVPLPSVNVLQKGTKNGVAADFDGNYAIKLIPGQEILVFSYIGFKSKEVAINAQDVINVSLEEDAENLDEVVIIGYAAVQREKVLGAVGTVKSENITQAAPTSAFDGIQGRLSGVQIQTNGGPGAGFDVRVRGTSTFGGGDNSPLYVVDGQQLDNIDNIDPNDIASLEVLKDGATAAIYGSRGANGVVLITTKSGRAGDLDVQVNALTGITSLIGSIPVANTRERILYEDLRRGPNDALTGNQRDSLNLLLRNSFDLQDLITRASVRNQVNVAVSGGGEKARAYWNVGFLDEQGVVINSDFKRINSRFKIDFTPNDKLKIGTNLNVSFEEQNGLNENQVFQQLVERIAYFPVFEPNGSFTPEIAGRQNPVAEAELRTIRTRSYRAQNFNYIQYEFIPNLTIRSTLGINLRYRRFNEFNPILVNNPRNQVATGAYRDRLEYDVQQENFFNYDNVWGKHTFGAFAGMQTQKFWFEGLRLSTNFVTELIPTFNNVDPETLAVTTGTNNTEDRTSALFSLFGGFSYDFDNRYLIGATIRRDGSSRFGIDTRYGVFPSATVGWNISNESFLSDSQTVNNLLIRASYGVTGNDDIGDYDFTSTYVPGATYNGVSGIAPSRLGNSSIKWEETESLNLGLDLGMFKNRLRLNLDFWTKTTTDLLANVPLPEESGFASVRRNVGSLENRGIDISLGGTILKTADFSWNSSFNISFQENEVTELFENTPFESGQYFIEEGQPIGNIYGFKNLGIFPYNESNAFTPEGVQLTPNFDAAGTFVNYTLNGSEYTGDVNQLRNAGRTLEGGDIYWDDIDNDFDITVDDRQILGNGLPTTFGGFSNDFTYKDLSLSFLLEYSFGNDIYRRYDEQRNDLNSSNETPGSDRILNAWLNPGDITVYPRLNRVPQNRERPNSFFVTDGSYIKLRFVRFNYNLPKRIIDKVGWAKRLSFNMSLNNFLTWTNYPGYNPELGSRGNPLQPGLDQLRYPNEREVILGVNLQF</sequence>
<protein>
    <submittedName>
        <fullName evidence="10">SusC/RagA family TonB-linked outer membrane protein</fullName>
    </submittedName>
</protein>
<evidence type="ECO:0000256" key="1">
    <source>
        <dbReference type="ARBA" id="ARBA00004571"/>
    </source>
</evidence>
<evidence type="ECO:0000313" key="10">
    <source>
        <dbReference type="EMBL" id="NER17831.1"/>
    </source>
</evidence>
<feature type="signal peptide" evidence="8">
    <location>
        <begin position="1"/>
        <end position="31"/>
    </location>
</feature>
<dbReference type="NCBIfam" id="TIGR04056">
    <property type="entry name" value="OMP_RagA_SusC"/>
    <property type="match status" value="1"/>
</dbReference>